<dbReference type="Proteomes" id="UP000825729">
    <property type="component" value="Unassembled WGS sequence"/>
</dbReference>
<accession>A0AAV7EE41</accession>
<dbReference type="InterPro" id="IPR009027">
    <property type="entry name" value="Ribosomal_bL9/RNase_H1_N"/>
</dbReference>
<proteinExistence type="predicted"/>
<keyword evidence="3" id="KW-1185">Reference proteome</keyword>
<dbReference type="AlphaFoldDB" id="A0AAV7EE41"/>
<feature type="domain" description="Ribonuclease H1 N-terminal" evidence="1">
    <location>
        <begin position="11"/>
        <end position="42"/>
    </location>
</feature>
<sequence>MSKEGKGKTEYAVYKGREPGVYDSWSAAKEQVNGYPGNCFEKVGSSASKNYVVYEGSKPGVYGSWQQTHQQVSGYSGNSYERCDNRAVAQDKYSAYRGK</sequence>
<gene>
    <name evidence="2" type="ORF">H6P81_013141</name>
</gene>
<reference evidence="2 3" key="1">
    <citation type="submission" date="2021-07" db="EMBL/GenBank/DDBJ databases">
        <title>The Aristolochia fimbriata genome: insights into angiosperm evolution, floral development and chemical biosynthesis.</title>
        <authorList>
            <person name="Jiao Y."/>
        </authorList>
    </citation>
    <scope>NUCLEOTIDE SEQUENCE [LARGE SCALE GENOMIC DNA]</scope>
    <source>
        <strain evidence="2">IBCAS-2021</strain>
        <tissue evidence="2">Leaf</tissue>
    </source>
</reference>
<comment type="caution">
    <text evidence="2">The sequence shown here is derived from an EMBL/GenBank/DDBJ whole genome shotgun (WGS) entry which is preliminary data.</text>
</comment>
<name>A0AAV7EE41_ARIFI</name>
<evidence type="ECO:0000313" key="3">
    <source>
        <dbReference type="Proteomes" id="UP000825729"/>
    </source>
</evidence>
<feature type="domain" description="Ribonuclease H1 N-terminal" evidence="1">
    <location>
        <begin position="50"/>
        <end position="91"/>
    </location>
</feature>
<dbReference type="InterPro" id="IPR011320">
    <property type="entry name" value="RNase_H1_N"/>
</dbReference>
<evidence type="ECO:0000313" key="2">
    <source>
        <dbReference type="EMBL" id="KAG9447013.1"/>
    </source>
</evidence>
<protein>
    <recommendedName>
        <fullName evidence="1">Ribonuclease H1 N-terminal domain-containing protein</fullName>
    </recommendedName>
</protein>
<dbReference type="EMBL" id="JAINDJ010000005">
    <property type="protein sequence ID" value="KAG9447013.1"/>
    <property type="molecule type" value="Genomic_DNA"/>
</dbReference>
<dbReference type="Gene3D" id="3.40.970.10">
    <property type="entry name" value="Ribonuclease H1, N-terminal domain"/>
    <property type="match status" value="2"/>
</dbReference>
<organism evidence="2 3">
    <name type="scientific">Aristolochia fimbriata</name>
    <name type="common">White veined hardy Dutchman's pipe vine</name>
    <dbReference type="NCBI Taxonomy" id="158543"/>
    <lineage>
        <taxon>Eukaryota</taxon>
        <taxon>Viridiplantae</taxon>
        <taxon>Streptophyta</taxon>
        <taxon>Embryophyta</taxon>
        <taxon>Tracheophyta</taxon>
        <taxon>Spermatophyta</taxon>
        <taxon>Magnoliopsida</taxon>
        <taxon>Magnoliidae</taxon>
        <taxon>Piperales</taxon>
        <taxon>Aristolochiaceae</taxon>
        <taxon>Aristolochia</taxon>
    </lineage>
</organism>
<dbReference type="InterPro" id="IPR037056">
    <property type="entry name" value="RNase_H1_N_sf"/>
</dbReference>
<dbReference type="Pfam" id="PF01693">
    <property type="entry name" value="Cauli_VI"/>
    <property type="match status" value="2"/>
</dbReference>
<evidence type="ECO:0000259" key="1">
    <source>
        <dbReference type="Pfam" id="PF01693"/>
    </source>
</evidence>
<dbReference type="SUPFAM" id="SSF55658">
    <property type="entry name" value="L9 N-domain-like"/>
    <property type="match status" value="2"/>
</dbReference>